<dbReference type="GO" id="GO:0005886">
    <property type="term" value="C:plasma membrane"/>
    <property type="evidence" value="ECO:0007669"/>
    <property type="project" value="UniProtKB-SubCell"/>
</dbReference>
<evidence type="ECO:0000256" key="3">
    <source>
        <dbReference type="ARBA" id="ARBA00022989"/>
    </source>
</evidence>
<accession>A0A7R8WPS1</accession>
<keyword evidence="2 6" id="KW-0812">Transmembrane</keyword>
<keyword evidence="6" id="KW-0406">Ion transport</keyword>
<proteinExistence type="inferred from homology"/>
<dbReference type="AlphaFoldDB" id="A0A7R8WPS1"/>
<sequence>MRKPTFRTSPTPFQLRYLEESSSRKFSSHYPKKRVNSGHIWCRFFLLQFFLYMGWLRSGEVMLNPFGDDDDDFEMNVLIDRNLQVSFQMADGLLPGQEIDLKKDAFWDMSVPPELPHTGTFNLEGSTTNGQIVSEKFEERAPMEGYTSFPNSCPIVSPTT</sequence>
<keyword evidence="6" id="KW-0813">Transport</keyword>
<dbReference type="EMBL" id="OB669002">
    <property type="protein sequence ID" value="CAD7234533.1"/>
    <property type="molecule type" value="Genomic_DNA"/>
</dbReference>
<keyword evidence="6" id="KW-0407">Ion channel</keyword>
<dbReference type="Pfam" id="PF01062">
    <property type="entry name" value="Bestrophin"/>
    <property type="match status" value="1"/>
</dbReference>
<comment type="subcellular location">
    <subcellularLocation>
        <location evidence="6">Cell membrane</location>
        <topology evidence="6">Multi-pass membrane protein</topology>
    </subcellularLocation>
    <subcellularLocation>
        <location evidence="1">Membrane</location>
    </subcellularLocation>
</comment>
<keyword evidence="3 6" id="KW-1133">Transmembrane helix</keyword>
<keyword evidence="4 6" id="KW-0472">Membrane</keyword>
<dbReference type="GO" id="GO:0005254">
    <property type="term" value="F:chloride channel activity"/>
    <property type="evidence" value="ECO:0007669"/>
    <property type="project" value="UniProtKB-KW"/>
</dbReference>
<evidence type="ECO:0000256" key="4">
    <source>
        <dbReference type="ARBA" id="ARBA00023136"/>
    </source>
</evidence>
<dbReference type="InterPro" id="IPR000615">
    <property type="entry name" value="Bestrophin"/>
</dbReference>
<keyword evidence="6" id="KW-1003">Cell membrane</keyword>
<dbReference type="PANTHER" id="PTHR10736">
    <property type="entry name" value="BESTROPHIN"/>
    <property type="match status" value="1"/>
</dbReference>
<protein>
    <recommendedName>
        <fullName evidence="6">Bestrophin homolog</fullName>
    </recommendedName>
</protein>
<comment type="similarity">
    <text evidence="5 6">Belongs to the anion channel-forming bestrophin (TC 1.A.46) family. Calcium-sensitive chloride channel subfamily.</text>
</comment>
<comment type="caution">
    <text evidence="6">Lacks conserved residue(s) required for the propagation of feature annotation.</text>
</comment>
<name>A0A7R8WPS1_9CRUS</name>
<dbReference type="GO" id="GO:0034707">
    <property type="term" value="C:chloride channel complex"/>
    <property type="evidence" value="ECO:0007669"/>
    <property type="project" value="UniProtKB-KW"/>
</dbReference>
<evidence type="ECO:0000256" key="1">
    <source>
        <dbReference type="ARBA" id="ARBA00004370"/>
    </source>
</evidence>
<evidence type="ECO:0000256" key="5">
    <source>
        <dbReference type="ARBA" id="ARBA00034769"/>
    </source>
</evidence>
<evidence type="ECO:0000256" key="2">
    <source>
        <dbReference type="ARBA" id="ARBA00022692"/>
    </source>
</evidence>
<organism evidence="7">
    <name type="scientific">Cyprideis torosa</name>
    <dbReference type="NCBI Taxonomy" id="163714"/>
    <lineage>
        <taxon>Eukaryota</taxon>
        <taxon>Metazoa</taxon>
        <taxon>Ecdysozoa</taxon>
        <taxon>Arthropoda</taxon>
        <taxon>Crustacea</taxon>
        <taxon>Oligostraca</taxon>
        <taxon>Ostracoda</taxon>
        <taxon>Podocopa</taxon>
        <taxon>Podocopida</taxon>
        <taxon>Cytherocopina</taxon>
        <taxon>Cytheroidea</taxon>
        <taxon>Cytherideidae</taxon>
        <taxon>Cyprideis</taxon>
    </lineage>
</organism>
<feature type="transmembrane region" description="Helical" evidence="6">
    <location>
        <begin position="40"/>
        <end position="56"/>
    </location>
</feature>
<evidence type="ECO:0000256" key="6">
    <source>
        <dbReference type="RuleBase" id="RU363126"/>
    </source>
</evidence>
<reference evidence="7" key="1">
    <citation type="submission" date="2020-11" db="EMBL/GenBank/DDBJ databases">
        <authorList>
            <person name="Tran Van P."/>
        </authorList>
    </citation>
    <scope>NUCLEOTIDE SEQUENCE</scope>
</reference>
<keyword evidence="6" id="KW-0869">Chloride channel</keyword>
<feature type="non-terminal residue" evidence="7">
    <location>
        <position position="160"/>
    </location>
</feature>
<evidence type="ECO:0000313" key="7">
    <source>
        <dbReference type="EMBL" id="CAD7234533.1"/>
    </source>
</evidence>
<keyword evidence="6" id="KW-0868">Chloride</keyword>
<dbReference type="OrthoDB" id="201595at2759"/>
<comment type="function">
    <text evidence="6">Forms chloride channels.</text>
</comment>
<gene>
    <name evidence="7" type="ORF">CTOB1V02_LOCUS12349</name>
</gene>
<dbReference type="InterPro" id="IPR021134">
    <property type="entry name" value="Bestrophin-like"/>
</dbReference>